<keyword evidence="1" id="KW-0812">Transmembrane</keyword>
<evidence type="ECO:0008006" key="4">
    <source>
        <dbReference type="Google" id="ProtNLM"/>
    </source>
</evidence>
<feature type="transmembrane region" description="Helical" evidence="1">
    <location>
        <begin position="218"/>
        <end position="237"/>
    </location>
</feature>
<dbReference type="Pfam" id="PF13398">
    <property type="entry name" value="Peptidase_M50B"/>
    <property type="match status" value="1"/>
</dbReference>
<sequence length="248" mass="25724">MGDGVVRVAQTGVYGGRGLVDGTTGGAVAVVVEATAPRTVAVVTGLFALVAVLSSGWAERIDTAVHEGGHALAAYLAGRQVLAVWLDQDGGGRTLSYGRPRGLGLFLTRSAGYTAPPLVGVCSAALLAAGNVTAVLMLAALGLGALLLVTINRAGELLLLLTIASLVLAGRYCPGWVQLWYAYFLTWLLLFSGPRSVLILHRARRLGIGDSDADKIGAMTHLPGFLWVLAFAVFSLWCTEKGAALLLA</sequence>
<accession>A0A2I2KZC1</accession>
<dbReference type="AlphaFoldDB" id="A0A2I2KZC1"/>
<gene>
    <name evidence="2" type="ORF">FRACA_590033</name>
</gene>
<dbReference type="EMBL" id="FZMO01000524">
    <property type="protein sequence ID" value="SNQ51011.1"/>
    <property type="molecule type" value="Genomic_DNA"/>
</dbReference>
<name>A0A2I2KZC1_9ACTN</name>
<feature type="transmembrane region" description="Helical" evidence="1">
    <location>
        <begin position="157"/>
        <end position="174"/>
    </location>
</feature>
<evidence type="ECO:0000256" key="1">
    <source>
        <dbReference type="SAM" id="Phobius"/>
    </source>
</evidence>
<keyword evidence="3" id="KW-1185">Reference proteome</keyword>
<evidence type="ECO:0000313" key="3">
    <source>
        <dbReference type="Proteomes" id="UP000234331"/>
    </source>
</evidence>
<protein>
    <recommendedName>
        <fullName evidence="4">Integral membrane protein</fullName>
    </recommendedName>
</protein>
<feature type="transmembrane region" description="Helical" evidence="1">
    <location>
        <begin position="124"/>
        <end position="150"/>
    </location>
</feature>
<feature type="transmembrane region" description="Helical" evidence="1">
    <location>
        <begin position="180"/>
        <end position="198"/>
    </location>
</feature>
<keyword evidence="1" id="KW-0472">Membrane</keyword>
<dbReference type="RefSeq" id="WP_101834663.1">
    <property type="nucleotide sequence ID" value="NZ_FZMO01000524.1"/>
</dbReference>
<dbReference type="InterPro" id="IPR049500">
    <property type="entry name" value="Peptidase_M50B-like"/>
</dbReference>
<proteinExistence type="predicted"/>
<dbReference type="Proteomes" id="UP000234331">
    <property type="component" value="Unassembled WGS sequence"/>
</dbReference>
<organism evidence="2 3">
    <name type="scientific">Frankia canadensis</name>
    <dbReference type="NCBI Taxonomy" id="1836972"/>
    <lineage>
        <taxon>Bacteria</taxon>
        <taxon>Bacillati</taxon>
        <taxon>Actinomycetota</taxon>
        <taxon>Actinomycetes</taxon>
        <taxon>Frankiales</taxon>
        <taxon>Frankiaceae</taxon>
        <taxon>Frankia</taxon>
    </lineage>
</organism>
<keyword evidence="1" id="KW-1133">Transmembrane helix</keyword>
<reference evidence="2 3" key="1">
    <citation type="submission" date="2017-06" db="EMBL/GenBank/DDBJ databases">
        <authorList>
            <person name="Kim H.J."/>
            <person name="Triplett B.A."/>
        </authorList>
    </citation>
    <scope>NUCLEOTIDE SEQUENCE [LARGE SCALE GENOMIC DNA]</scope>
    <source>
        <strain evidence="2">FRACA_ARgP5</strain>
    </source>
</reference>
<dbReference type="OrthoDB" id="158445at2"/>
<evidence type="ECO:0000313" key="2">
    <source>
        <dbReference type="EMBL" id="SNQ51011.1"/>
    </source>
</evidence>